<dbReference type="Pfam" id="PF00930">
    <property type="entry name" value="DPPIV_N"/>
    <property type="match status" value="1"/>
</dbReference>
<evidence type="ECO:0000256" key="13">
    <source>
        <dbReference type="SAM" id="MobiDB-lite"/>
    </source>
</evidence>
<dbReference type="EMBL" id="JAACJM010000058">
    <property type="protein sequence ID" value="KAF5354550.1"/>
    <property type="molecule type" value="Genomic_DNA"/>
</dbReference>
<evidence type="ECO:0000256" key="6">
    <source>
        <dbReference type="ARBA" id="ARBA00022692"/>
    </source>
</evidence>
<comment type="similarity">
    <text evidence="2">Belongs to the peptidase S9B family.</text>
</comment>
<evidence type="ECO:0000256" key="7">
    <source>
        <dbReference type="ARBA" id="ARBA00022801"/>
    </source>
</evidence>
<evidence type="ECO:0000259" key="16">
    <source>
        <dbReference type="Pfam" id="PF00930"/>
    </source>
</evidence>
<dbReference type="PROSITE" id="PS00708">
    <property type="entry name" value="PRO_ENDOPEP_SER"/>
    <property type="match status" value="1"/>
</dbReference>
<dbReference type="GO" id="GO:0004177">
    <property type="term" value="F:aminopeptidase activity"/>
    <property type="evidence" value="ECO:0007669"/>
    <property type="project" value="UniProtKB-KW"/>
</dbReference>
<keyword evidence="5" id="KW-0645">Protease</keyword>
<feature type="transmembrane region" description="Helical" evidence="14">
    <location>
        <begin position="78"/>
        <end position="102"/>
    </location>
</feature>
<keyword evidence="9" id="KW-0735">Signal-anchor</keyword>
<dbReference type="Proteomes" id="UP000559256">
    <property type="component" value="Unassembled WGS sequence"/>
</dbReference>
<keyword evidence="11 14" id="KW-0472">Membrane</keyword>
<dbReference type="OrthoDB" id="16520at2759"/>
<dbReference type="Gene3D" id="3.40.50.1820">
    <property type="entry name" value="alpha/beta hydrolase"/>
    <property type="match status" value="1"/>
</dbReference>
<dbReference type="InterPro" id="IPR029058">
    <property type="entry name" value="AB_hydrolase_fold"/>
</dbReference>
<dbReference type="Gene3D" id="2.140.10.30">
    <property type="entry name" value="Dipeptidylpeptidase IV, N-terminal domain"/>
    <property type="match status" value="1"/>
</dbReference>
<comment type="caution">
    <text evidence="17">The sequence shown here is derived from an EMBL/GenBank/DDBJ whole genome shotgun (WGS) entry which is preliminary data.</text>
</comment>
<evidence type="ECO:0000256" key="3">
    <source>
        <dbReference type="ARBA" id="ARBA00022438"/>
    </source>
</evidence>
<dbReference type="PANTHER" id="PTHR11731:SF200">
    <property type="entry name" value="DIPEPTIDYL PEPTIDASE 10, ISOFORM B"/>
    <property type="match status" value="1"/>
</dbReference>
<dbReference type="Pfam" id="PF00326">
    <property type="entry name" value="Peptidase_S9"/>
    <property type="match status" value="1"/>
</dbReference>
<protein>
    <recommendedName>
        <fullName evidence="19">Dipeptidyl aminopeptidase</fullName>
    </recommendedName>
</protein>
<feature type="region of interest" description="Disordered" evidence="13">
    <location>
        <begin position="19"/>
        <end position="66"/>
    </location>
</feature>
<keyword evidence="18" id="KW-1185">Reference proteome</keyword>
<dbReference type="GO" id="GO:0004252">
    <property type="term" value="F:serine-type endopeptidase activity"/>
    <property type="evidence" value="ECO:0007669"/>
    <property type="project" value="InterPro"/>
</dbReference>
<evidence type="ECO:0000256" key="11">
    <source>
        <dbReference type="ARBA" id="ARBA00023136"/>
    </source>
</evidence>
<dbReference type="SUPFAM" id="SSF53474">
    <property type="entry name" value="alpha/beta-Hydrolases"/>
    <property type="match status" value="1"/>
</dbReference>
<dbReference type="InterPro" id="IPR002469">
    <property type="entry name" value="Peptidase_S9B_N"/>
</dbReference>
<evidence type="ECO:0000256" key="10">
    <source>
        <dbReference type="ARBA" id="ARBA00022989"/>
    </source>
</evidence>
<evidence type="ECO:0000256" key="12">
    <source>
        <dbReference type="ARBA" id="ARBA00023180"/>
    </source>
</evidence>
<keyword evidence="7" id="KW-0378">Hydrolase</keyword>
<evidence type="ECO:0000256" key="2">
    <source>
        <dbReference type="ARBA" id="ARBA00006150"/>
    </source>
</evidence>
<evidence type="ECO:0000256" key="4">
    <source>
        <dbReference type="ARBA" id="ARBA00022554"/>
    </source>
</evidence>
<keyword evidence="10 14" id="KW-1133">Transmembrane helix</keyword>
<keyword evidence="12" id="KW-0325">Glycoprotein</keyword>
<sequence length="915" mass="101915">MHQEDYSDTATIAASIKSSRSISKPKTYYGEGPFDPPSSDSEEDGLLADNGPSTPGVAERGFPEDFTPVQKRNSSLRFLVTTLVILVILSGIIGIIAAQTYVGTVYRLPGVRRITMDHIFNGTFSPESHSISWVPEAGDGVFSISEGGYIKLVDLKSNTTTNLVHTVDARDENGRPLSWSSWQLSPDMKYILIKADHKKQWRWSSFGNYYVHDIAEKTTHPIIPPSHPPTTAYATWSPTGESIAYVTENDLYILTSPYPSASPIRITSSGNASLFHGVPDWVYEEEVFSADYALWWSPDSQKLAFLRFDETDVDEFSFPIYNPTEDNYAVVPYTSEVTMKYPKPGYNNPLVSVHVFDLGRYLTDGEVIQSGVSAESGNLTMTLDWEGRHKVEDSIVMEVTWVDDEKLLVKEVNRNADDGSVVYFDFSGSGTSNKGKVVRKLGKDGEHGDDGWIDNFQNIYPLPTNLTPGSTTAYLDIVPSSEGNNHVALFSPADAGTPHFLTMGKWEVSSGIKGVNVEKKLVYFEAAYPSSTERRLYSVPIPDLQNLASSSPLAPVEPTLETKPPTQTDLGLGDADLNLDRPAYYSTDFSPQAGFYLSSYLGPDVPTQRVVMVNDSDFNYVLTNNEGLSNVTTEFEAATVIHSTIEIDGFGCLSAHAHVQTEDQAPKSESELNVKEIRPPRMDDSGRTKYALLFHLYGGPFSQTVDQRFNRDFHHYLACGLQYIVVIVDGRGTGFKGRKLRNVVKGNLGFWETKDQIEAARIWASKPYVDPRRIGVWGWSYGGFMSSKVVEADAGIHSLAMAVALAVIRFGTADSIYTERYLNLPSLNTGGYTNASISNVTGFHHVDYLLMHGSADDNVHFANTAHLLDMFTKEKVRRFRFRMFTDRRGANREVYEYMKEFLEEKWGPGGRKRGW</sequence>
<dbReference type="GO" id="GO:0005886">
    <property type="term" value="C:plasma membrane"/>
    <property type="evidence" value="ECO:0007669"/>
    <property type="project" value="TreeGrafter"/>
</dbReference>
<proteinExistence type="inferred from homology"/>
<gene>
    <name evidence="17" type="ORF">D9758_011204</name>
</gene>
<keyword evidence="3" id="KW-0031">Aminopeptidase</keyword>
<dbReference type="GO" id="GO:0008239">
    <property type="term" value="F:dipeptidyl-peptidase activity"/>
    <property type="evidence" value="ECO:0007669"/>
    <property type="project" value="TreeGrafter"/>
</dbReference>
<evidence type="ECO:0000256" key="1">
    <source>
        <dbReference type="ARBA" id="ARBA00004576"/>
    </source>
</evidence>
<feature type="domain" description="Dipeptidylpeptidase IV N-terminal" evidence="16">
    <location>
        <begin position="185"/>
        <end position="607"/>
    </location>
</feature>
<reference evidence="17 18" key="1">
    <citation type="journal article" date="2020" name="ISME J.">
        <title>Uncovering the hidden diversity of litter-decomposition mechanisms in mushroom-forming fungi.</title>
        <authorList>
            <person name="Floudas D."/>
            <person name="Bentzer J."/>
            <person name="Ahren D."/>
            <person name="Johansson T."/>
            <person name="Persson P."/>
            <person name="Tunlid A."/>
        </authorList>
    </citation>
    <scope>NUCLEOTIDE SEQUENCE [LARGE SCALE GENOMIC DNA]</scope>
    <source>
        <strain evidence="17 18">CBS 291.85</strain>
    </source>
</reference>
<keyword evidence="6 14" id="KW-0812">Transmembrane</keyword>
<organism evidence="17 18">
    <name type="scientific">Tetrapyrgos nigripes</name>
    <dbReference type="NCBI Taxonomy" id="182062"/>
    <lineage>
        <taxon>Eukaryota</taxon>
        <taxon>Fungi</taxon>
        <taxon>Dikarya</taxon>
        <taxon>Basidiomycota</taxon>
        <taxon>Agaricomycotina</taxon>
        <taxon>Agaricomycetes</taxon>
        <taxon>Agaricomycetidae</taxon>
        <taxon>Agaricales</taxon>
        <taxon>Marasmiineae</taxon>
        <taxon>Marasmiaceae</taxon>
        <taxon>Tetrapyrgos</taxon>
    </lineage>
</organism>
<dbReference type="PANTHER" id="PTHR11731">
    <property type="entry name" value="PROTEASE FAMILY S9B,C DIPEPTIDYL-PEPTIDASE IV-RELATED"/>
    <property type="match status" value="1"/>
</dbReference>
<evidence type="ECO:0000256" key="5">
    <source>
        <dbReference type="ARBA" id="ARBA00022670"/>
    </source>
</evidence>
<evidence type="ECO:0000259" key="15">
    <source>
        <dbReference type="Pfam" id="PF00326"/>
    </source>
</evidence>
<evidence type="ECO:0000313" key="17">
    <source>
        <dbReference type="EMBL" id="KAF5354550.1"/>
    </source>
</evidence>
<evidence type="ECO:0000256" key="9">
    <source>
        <dbReference type="ARBA" id="ARBA00022968"/>
    </source>
</evidence>
<dbReference type="SUPFAM" id="SSF82171">
    <property type="entry name" value="DPP6 N-terminal domain-like"/>
    <property type="match status" value="1"/>
</dbReference>
<feature type="domain" description="Peptidase S9 prolyl oligopeptidase catalytic" evidence="15">
    <location>
        <begin position="714"/>
        <end position="888"/>
    </location>
</feature>
<dbReference type="InterPro" id="IPR002471">
    <property type="entry name" value="Pept_S9_AS"/>
</dbReference>
<dbReference type="InterPro" id="IPR050278">
    <property type="entry name" value="Serine_Prot_S9B/DPPIV"/>
</dbReference>
<dbReference type="GO" id="GO:0005774">
    <property type="term" value="C:vacuolar membrane"/>
    <property type="evidence" value="ECO:0007669"/>
    <property type="project" value="UniProtKB-SubCell"/>
</dbReference>
<evidence type="ECO:0000256" key="14">
    <source>
        <dbReference type="SAM" id="Phobius"/>
    </source>
</evidence>
<evidence type="ECO:0008006" key="19">
    <source>
        <dbReference type="Google" id="ProtNLM"/>
    </source>
</evidence>
<dbReference type="InterPro" id="IPR001375">
    <property type="entry name" value="Peptidase_S9_cat"/>
</dbReference>
<comment type="subcellular location">
    <subcellularLocation>
        <location evidence="1">Vacuole membrane</location>
        <topology evidence="1">Single-pass type II membrane protein</topology>
    </subcellularLocation>
</comment>
<accession>A0A8H5FYN6</accession>
<evidence type="ECO:0000256" key="8">
    <source>
        <dbReference type="ARBA" id="ARBA00022825"/>
    </source>
</evidence>
<feature type="region of interest" description="Disordered" evidence="13">
    <location>
        <begin position="549"/>
        <end position="574"/>
    </location>
</feature>
<evidence type="ECO:0000313" key="18">
    <source>
        <dbReference type="Proteomes" id="UP000559256"/>
    </source>
</evidence>
<dbReference type="AlphaFoldDB" id="A0A8H5FYN6"/>
<keyword evidence="4" id="KW-0926">Vacuole</keyword>
<dbReference type="GO" id="GO:0006508">
    <property type="term" value="P:proteolysis"/>
    <property type="evidence" value="ECO:0007669"/>
    <property type="project" value="UniProtKB-KW"/>
</dbReference>
<keyword evidence="8" id="KW-0720">Serine protease</keyword>
<name>A0A8H5FYN6_9AGAR</name>